<gene>
    <name evidence="1" type="ORF">RJT34_20196</name>
</gene>
<evidence type="ECO:0000313" key="1">
    <source>
        <dbReference type="EMBL" id="KAK7285425.1"/>
    </source>
</evidence>
<protein>
    <submittedName>
        <fullName evidence="1">Uncharacterized protein</fullName>
    </submittedName>
</protein>
<proteinExistence type="predicted"/>
<dbReference type="EMBL" id="JAYKXN010000005">
    <property type="protein sequence ID" value="KAK7285425.1"/>
    <property type="molecule type" value="Genomic_DNA"/>
</dbReference>
<reference evidence="1 2" key="1">
    <citation type="submission" date="2024-01" db="EMBL/GenBank/DDBJ databases">
        <title>The genomes of 5 underutilized Papilionoideae crops provide insights into root nodulation and disease resistance.</title>
        <authorList>
            <person name="Yuan L."/>
        </authorList>
    </citation>
    <scope>NUCLEOTIDE SEQUENCE [LARGE SCALE GENOMIC DNA]</scope>
    <source>
        <strain evidence="1">LY-2023</strain>
        <tissue evidence="1">Leaf</tissue>
    </source>
</reference>
<name>A0AAN9P4Q9_CLITE</name>
<dbReference type="AlphaFoldDB" id="A0AAN9P4Q9"/>
<dbReference type="Proteomes" id="UP001359559">
    <property type="component" value="Unassembled WGS sequence"/>
</dbReference>
<accession>A0AAN9P4Q9</accession>
<organism evidence="1 2">
    <name type="scientific">Clitoria ternatea</name>
    <name type="common">Butterfly pea</name>
    <dbReference type="NCBI Taxonomy" id="43366"/>
    <lineage>
        <taxon>Eukaryota</taxon>
        <taxon>Viridiplantae</taxon>
        <taxon>Streptophyta</taxon>
        <taxon>Embryophyta</taxon>
        <taxon>Tracheophyta</taxon>
        <taxon>Spermatophyta</taxon>
        <taxon>Magnoliopsida</taxon>
        <taxon>eudicotyledons</taxon>
        <taxon>Gunneridae</taxon>
        <taxon>Pentapetalae</taxon>
        <taxon>rosids</taxon>
        <taxon>fabids</taxon>
        <taxon>Fabales</taxon>
        <taxon>Fabaceae</taxon>
        <taxon>Papilionoideae</taxon>
        <taxon>50 kb inversion clade</taxon>
        <taxon>NPAAA clade</taxon>
        <taxon>indigoferoid/millettioid clade</taxon>
        <taxon>Phaseoleae</taxon>
        <taxon>Clitoria</taxon>
    </lineage>
</organism>
<keyword evidence="2" id="KW-1185">Reference proteome</keyword>
<sequence length="124" mass="13848">MSSSSICRPTRGTLKLLTAKSNMTSMGSMVDLCFFVIEEIRRHKYGELDHEIPKEQPLVVHLKRETGLYLDLNHFEDMVVKGKSDEAENYLPASHTSGSLVGMDSILFASSLHVSFPFSYCSSS</sequence>
<evidence type="ECO:0000313" key="2">
    <source>
        <dbReference type="Proteomes" id="UP001359559"/>
    </source>
</evidence>
<comment type="caution">
    <text evidence="1">The sequence shown here is derived from an EMBL/GenBank/DDBJ whole genome shotgun (WGS) entry which is preliminary data.</text>
</comment>